<evidence type="ECO:0000259" key="5">
    <source>
        <dbReference type="PROSITE" id="PS50977"/>
    </source>
</evidence>
<sequence length="199" mass="22985">MNKKKIQSDETKKRIADATKMLFVQKGYKATSIEDIVGATGSSKGNIYYHFKSKEGLFLYLINEWDQEWEHQWKEKESQYKNVTDKLYGVAEQMVLEDLNHPLTKAADEFFNNEEKASDVEERITEMVNGHLTFYQNLIQQGVDSGEFKDSDVKGLSIIFESLTMGLSQMSRKLNQKEALKLYQSAINVFLYGIAKEQK</sequence>
<gene>
    <name evidence="6" type="ORF">PNBC_03680</name>
</gene>
<keyword evidence="3" id="KW-0804">Transcription</keyword>
<dbReference type="AlphaFoldDB" id="A0A167FG03"/>
<dbReference type="InterPro" id="IPR013571">
    <property type="entry name" value="Tscrpt_reg_QacR_C"/>
</dbReference>
<evidence type="ECO:0000256" key="3">
    <source>
        <dbReference type="ARBA" id="ARBA00023163"/>
    </source>
</evidence>
<dbReference type="SUPFAM" id="SSF48498">
    <property type="entry name" value="Tetracyclin repressor-like, C-terminal domain"/>
    <property type="match status" value="1"/>
</dbReference>
<dbReference type="GO" id="GO:0045892">
    <property type="term" value="P:negative regulation of DNA-templated transcription"/>
    <property type="evidence" value="ECO:0007669"/>
    <property type="project" value="InterPro"/>
</dbReference>
<dbReference type="KEGG" id="pcx:LPB68_21060"/>
<keyword evidence="7" id="KW-1185">Reference proteome</keyword>
<evidence type="ECO:0000313" key="7">
    <source>
        <dbReference type="Proteomes" id="UP000077134"/>
    </source>
</evidence>
<comment type="caution">
    <text evidence="6">The sequence shown here is derived from an EMBL/GenBank/DDBJ whole genome shotgun (WGS) entry which is preliminary data.</text>
</comment>
<dbReference type="PROSITE" id="PS50977">
    <property type="entry name" value="HTH_TETR_2"/>
    <property type="match status" value="1"/>
</dbReference>
<dbReference type="Pfam" id="PF08360">
    <property type="entry name" value="TetR_C_5"/>
    <property type="match status" value="1"/>
</dbReference>
<dbReference type="RefSeq" id="WP_068655300.1">
    <property type="nucleotide sequence ID" value="NZ_CP017770.1"/>
</dbReference>
<dbReference type="Proteomes" id="UP000077134">
    <property type="component" value="Unassembled WGS sequence"/>
</dbReference>
<dbReference type="InterPro" id="IPR009057">
    <property type="entry name" value="Homeodomain-like_sf"/>
</dbReference>
<dbReference type="Pfam" id="PF00440">
    <property type="entry name" value="TetR_N"/>
    <property type="match status" value="1"/>
</dbReference>
<dbReference type="OrthoDB" id="9785164at2"/>
<organism evidence="6 7">
    <name type="scientific">Paenibacillus crassostreae</name>
    <dbReference type="NCBI Taxonomy" id="1763538"/>
    <lineage>
        <taxon>Bacteria</taxon>
        <taxon>Bacillati</taxon>
        <taxon>Bacillota</taxon>
        <taxon>Bacilli</taxon>
        <taxon>Bacillales</taxon>
        <taxon>Paenibacillaceae</taxon>
        <taxon>Paenibacillus</taxon>
    </lineage>
</organism>
<dbReference type="PANTHER" id="PTHR47506">
    <property type="entry name" value="TRANSCRIPTIONAL REGULATORY PROTEIN"/>
    <property type="match status" value="1"/>
</dbReference>
<proteinExistence type="predicted"/>
<dbReference type="Gene3D" id="1.10.10.60">
    <property type="entry name" value="Homeodomain-like"/>
    <property type="match status" value="1"/>
</dbReference>
<dbReference type="PROSITE" id="PS01081">
    <property type="entry name" value="HTH_TETR_1"/>
    <property type="match status" value="1"/>
</dbReference>
<feature type="domain" description="HTH tetR-type" evidence="5">
    <location>
        <begin position="9"/>
        <end position="69"/>
    </location>
</feature>
<evidence type="ECO:0000256" key="1">
    <source>
        <dbReference type="ARBA" id="ARBA00023015"/>
    </source>
</evidence>
<dbReference type="PANTHER" id="PTHR47506:SF6">
    <property type="entry name" value="HTH-TYPE TRANSCRIPTIONAL REPRESSOR NEMR"/>
    <property type="match status" value="1"/>
</dbReference>
<dbReference type="EMBL" id="LSFN01000005">
    <property type="protein sequence ID" value="OAB76520.1"/>
    <property type="molecule type" value="Genomic_DNA"/>
</dbReference>
<dbReference type="PRINTS" id="PR00455">
    <property type="entry name" value="HTHTETR"/>
</dbReference>
<keyword evidence="2 4" id="KW-0238">DNA-binding</keyword>
<accession>A0A167FG03</accession>
<dbReference type="InterPro" id="IPR023772">
    <property type="entry name" value="DNA-bd_HTH_TetR-type_CS"/>
</dbReference>
<keyword evidence="1" id="KW-0805">Transcription regulation</keyword>
<evidence type="ECO:0000256" key="4">
    <source>
        <dbReference type="PROSITE-ProRule" id="PRU00335"/>
    </source>
</evidence>
<evidence type="ECO:0000313" key="6">
    <source>
        <dbReference type="EMBL" id="OAB76520.1"/>
    </source>
</evidence>
<dbReference type="Gene3D" id="1.10.357.10">
    <property type="entry name" value="Tetracycline Repressor, domain 2"/>
    <property type="match status" value="1"/>
</dbReference>
<protein>
    <submittedName>
        <fullName evidence="6">TetR family transcriptional regulator</fullName>
    </submittedName>
</protein>
<name>A0A167FG03_9BACL</name>
<feature type="DNA-binding region" description="H-T-H motif" evidence="4">
    <location>
        <begin position="32"/>
        <end position="51"/>
    </location>
</feature>
<dbReference type="InterPro" id="IPR036271">
    <property type="entry name" value="Tet_transcr_reg_TetR-rel_C_sf"/>
</dbReference>
<evidence type="ECO:0000256" key="2">
    <source>
        <dbReference type="ARBA" id="ARBA00023125"/>
    </source>
</evidence>
<dbReference type="SUPFAM" id="SSF46689">
    <property type="entry name" value="Homeodomain-like"/>
    <property type="match status" value="1"/>
</dbReference>
<reference evidence="6 7" key="1">
    <citation type="submission" date="2016-02" db="EMBL/GenBank/DDBJ databases">
        <title>Paenibacillus sp. LPB0068, isolated from Crassostrea gigas.</title>
        <authorList>
            <person name="Shin S.-K."/>
            <person name="Yi H."/>
        </authorList>
    </citation>
    <scope>NUCLEOTIDE SEQUENCE [LARGE SCALE GENOMIC DNA]</scope>
    <source>
        <strain evidence="6 7">LPB0068</strain>
    </source>
</reference>
<dbReference type="InterPro" id="IPR001647">
    <property type="entry name" value="HTH_TetR"/>
</dbReference>
<dbReference type="GO" id="GO:0003700">
    <property type="term" value="F:DNA-binding transcription factor activity"/>
    <property type="evidence" value="ECO:0007669"/>
    <property type="project" value="InterPro"/>
</dbReference>
<dbReference type="STRING" id="1763538.LPB68_21060"/>
<dbReference type="GO" id="GO:0003677">
    <property type="term" value="F:DNA binding"/>
    <property type="evidence" value="ECO:0007669"/>
    <property type="project" value="UniProtKB-UniRule"/>
</dbReference>